<dbReference type="EMBL" id="CP009288">
    <property type="protein sequence ID" value="AIQ11383.1"/>
    <property type="molecule type" value="Genomic_DNA"/>
</dbReference>
<dbReference type="eggNOG" id="ENOG50305VG">
    <property type="taxonomic scope" value="Bacteria"/>
</dbReference>
<proteinExistence type="predicted"/>
<dbReference type="Proteomes" id="UP000029409">
    <property type="component" value="Chromosome"/>
</dbReference>
<reference evidence="1 2" key="1">
    <citation type="submission" date="2014-08" db="EMBL/GenBank/DDBJ databases">
        <title>Comparative genomics of the Paenibacillus odorifer group.</title>
        <authorList>
            <person name="den Bakker H.C."/>
            <person name="Tsai Y.-C."/>
            <person name="Martin N."/>
            <person name="Korlach J."/>
            <person name="Wiedmann M."/>
        </authorList>
    </citation>
    <scope>NUCLEOTIDE SEQUENCE [LARGE SCALE GENOMIC DNA]</scope>
    <source>
        <strain evidence="1 2">DSM 1735</strain>
    </source>
</reference>
<organism evidence="1 2">
    <name type="scientific">Paenibacillus durus</name>
    <name type="common">Paenibacillus azotofixans</name>
    <dbReference type="NCBI Taxonomy" id="44251"/>
    <lineage>
        <taxon>Bacteria</taxon>
        <taxon>Bacillati</taxon>
        <taxon>Bacillota</taxon>
        <taxon>Bacilli</taxon>
        <taxon>Bacillales</taxon>
        <taxon>Paenibacillaceae</taxon>
        <taxon>Paenibacillus</taxon>
    </lineage>
</organism>
<gene>
    <name evidence="1" type="ORF">PDUR_04835</name>
</gene>
<dbReference type="OrthoDB" id="2637514at2"/>
<evidence type="ECO:0000313" key="1">
    <source>
        <dbReference type="EMBL" id="AIQ11383.1"/>
    </source>
</evidence>
<sequence>MILNISNERFELIYLGESTINIDYPSMSSTKLVLDVWGITLPISVYGLEAYGLTEYTKPFNDDIYVSGYSRLTFHDVTGGNIEVELFSKEPPYPKLSWPDKSLMKINKTWGDVYQRDDKNIYEVEGTLAWPYGRCDLSIVTRSNVSIELNSANFIPVKEYMLNTKKYGWSRVFT</sequence>
<dbReference type="RefSeq" id="WP_042205296.1">
    <property type="nucleotide sequence ID" value="NZ_CP009288.1"/>
</dbReference>
<evidence type="ECO:0000313" key="2">
    <source>
        <dbReference type="Proteomes" id="UP000029409"/>
    </source>
</evidence>
<dbReference type="KEGG" id="pdu:PDUR_04835"/>
<name>A0A089HM05_PAEDU</name>
<accession>A0A089HM05</accession>
<keyword evidence="2" id="KW-1185">Reference proteome</keyword>
<dbReference type="AlphaFoldDB" id="A0A089HM05"/>
<protein>
    <submittedName>
        <fullName evidence="1">Uncharacterized protein</fullName>
    </submittedName>
</protein>